<name>A0A5J4ZKS9_9ASTE</name>
<evidence type="ECO:0000313" key="2">
    <source>
        <dbReference type="Proteomes" id="UP000325577"/>
    </source>
</evidence>
<organism evidence="1 2">
    <name type="scientific">Nyssa sinensis</name>
    <dbReference type="NCBI Taxonomy" id="561372"/>
    <lineage>
        <taxon>Eukaryota</taxon>
        <taxon>Viridiplantae</taxon>
        <taxon>Streptophyta</taxon>
        <taxon>Embryophyta</taxon>
        <taxon>Tracheophyta</taxon>
        <taxon>Spermatophyta</taxon>
        <taxon>Magnoliopsida</taxon>
        <taxon>eudicotyledons</taxon>
        <taxon>Gunneridae</taxon>
        <taxon>Pentapetalae</taxon>
        <taxon>asterids</taxon>
        <taxon>Cornales</taxon>
        <taxon>Nyssaceae</taxon>
        <taxon>Nyssa</taxon>
    </lineage>
</organism>
<evidence type="ECO:0000313" key="1">
    <source>
        <dbReference type="EMBL" id="KAA8518404.1"/>
    </source>
</evidence>
<dbReference type="Proteomes" id="UP000325577">
    <property type="component" value="Linkage Group LG7"/>
</dbReference>
<sequence length="107" mass="12107">MEFWNLGFHSPLMVRLEESRELQQWRAERVFLCDQRSNGEYGVSRTATTQTPNMATKVRGCFRATALSDLQSNGMRAENGHNRVGAVLTFLTAMGFLEKSSSSSDLW</sequence>
<reference evidence="1 2" key="1">
    <citation type="submission" date="2019-09" db="EMBL/GenBank/DDBJ databases">
        <title>A chromosome-level genome assembly of the Chinese tupelo Nyssa sinensis.</title>
        <authorList>
            <person name="Yang X."/>
            <person name="Kang M."/>
            <person name="Yang Y."/>
            <person name="Xiong H."/>
            <person name="Wang M."/>
            <person name="Zhang Z."/>
            <person name="Wang Z."/>
            <person name="Wu H."/>
            <person name="Ma T."/>
            <person name="Liu J."/>
            <person name="Xi Z."/>
        </authorList>
    </citation>
    <scope>NUCLEOTIDE SEQUENCE [LARGE SCALE GENOMIC DNA]</scope>
    <source>
        <strain evidence="1">J267</strain>
        <tissue evidence="1">Leaf</tissue>
    </source>
</reference>
<dbReference type="AlphaFoldDB" id="A0A5J4ZKS9"/>
<gene>
    <name evidence="1" type="ORF">F0562_015878</name>
</gene>
<keyword evidence="2" id="KW-1185">Reference proteome</keyword>
<dbReference type="EMBL" id="CM018050">
    <property type="protein sequence ID" value="KAA8518404.1"/>
    <property type="molecule type" value="Genomic_DNA"/>
</dbReference>
<proteinExistence type="predicted"/>
<accession>A0A5J4ZKS9</accession>
<protein>
    <submittedName>
        <fullName evidence="1">Uncharacterized protein</fullName>
    </submittedName>
</protein>